<sequence length="2927" mass="328300">MAGDIARFQPERSLRAVMDRIPGTRRLLGRFRKRWSDDVAGELKELGVVEDWRKKVQDRTWWSDDIAGEPKELGVEEDWRKKAQNRTWWSDDVAGEPKELGVSDDVAGEPKELGVEEDWRKKAQNRTWWSDDVAGEPKELGVEEDWRKKAQDRTCWSDDVAGELKELGVEEDWRKNAQDRTCWSDYVAGEPKELGVEEDWRKKVQDRTWWSDDVAGEPKELGVEEDWRKKSDDVAGEPKELGVEEDWRKKAQNRTWWSDDVAGEPKELGVEEDWRKKAQDRTWWSDDVAGEPKELGVEEDWRKKVQDRTWWSDDVAGEPKELGVEEDWRKKVQDRTWWSDDVAGEPKELGVEEDWRKKSDDVAGELKELGVVEDWRKKAQNRTCWSDNVAGEPKELGVVEDWRKKAQDRTCWSDDVAGELKELGVVEDWRKNAQDRTCWSDDVAGEPKELGVVEDWRKKAQGRTCWIDDVAGEFKELVPSSNEIITITLTVAALGIKPLERDVASQPTKVSFRTNKNKWITETVDDPSYWTGLAEKSYVRKYQFSRERLFITKFNILLIAIGCRQDAVLLGVLLFLLPSTQGYYSDGRGDDVNSWDRRHHRHHLDHEYDEAYHAKDRYPTRRQGTGRVFCTSGYVYVRGRCRPTHISCPPYFTLINNVCTDSGGVTAMRAPVPHIDRRFLETLSTCDVMTGRDRISHRKLILPNVWFFRKTCPIASAIYVVHNPSVLVGVLIANGLVTLRSVWEANKMCAESKHTDGLKDTKTQFSWVWCCTCCHPPRDILTVPGATMTIPRITTLPGATTTIHRIITVPGATMTIHRIITVPGATMTIPRIITLPGAMKTIHRIITVPGATTTIRRIITQPGATTTIHRIITLPGATTTTHRIITLPGATTTTHRIITLPGAMTTIHRIITLPGATTTIHQIITVPGAATTIHQTITVPGAATTIHQIITVPGAKTTINRIISSIVAPIGTAPILHLTMMRLSFQEVATIPIVYSYLKVASCWTVSNKLHPHQWRMYGFGWRDRRRGSGIRLDLNGDSRWGFISRMRTGNAVILSALLFLSPTSQGYSYGGRYHEDLPWAQYPYRGHLQRSNTGYDEYDEVYHPGYRYHGRLTIWLSRELHRNQQQVYRFRRRYGCPRIGSSFIILVQVQIDDLRQLLIRKGYARLNLKGNVVILLVSMLVPDLAKETDTAVMVSQVNSSPGPKWWPDNTGQHFLSDVSGLHQYSLIDVPYRSCPSGQHVVILSMPTIQGYSYDTMSYDDHPSYSLGAWSGVIQVNHGRGLLRVGLGDLLGRLMPGHREEKPEMKTTTTTQRAPDTSSILTSPDTPLEGQPPTPLTVENSTESDGRAVINAPINCPSGQRFVAGRYKGYFSPVSKMAKFLSIVLANLILCSFKFRSDLNVFGFILPQSYGYIPYMSRGYYYPSYDYYSYQDNYCCDEQEVIVYEDVICDPDTLVIKDEPTEKPEGKFTLDINDEKQFPPLPEAGEQEIGFGVKNTEADKVQDVDRQIFEGRYMDSNIVEDEIPNGSQGGNVNEITTYSLIVSSKPIVSTTTEEGDNDTEYDIYSVDESIEDNEMLILSAAVFYKSRIATQFQAIKNECWTVENLTNEDTSMEWTYTDTCCEEIPILFPVYDIVECPPILYPAFIEVTAESSEQTDIPSVPTTYSSITDHFSTTASETTSEIPVTAVIFTGGLPLSNKNAEEQFVLEHLYDDDAFGDYIGDERGPILNNNCYDCIDYDDLITDGDLEDIRDDDNALDNELPVLISPPSKDQNPFGVDGVSDDVDVHSLKSYPERFFDLGEGCCNGIGENENLLDDSLQDRMLIFGFGPMSEDDKRGSDHATGIKTDEEPLVLPGRIFMEDQHTSVEDASEFIDWMIGGLACNVKTQRATSRVAAGEGNSDPDAKPQIIKVPNRRPPPPPPCAKGSKADGIGKVEIEEVNPHLRGGRVENHLGKITSSSPDRDSNLDLPALSSRAQYDKRVSQLRHRETMLLRFDLTSLFVVLLIVTCFSPVDVEGRRGLSGFRYGRLGRRSSLYRVSSGSYVPSSFTRRIYYGRYSRCDRRYRRCRASHYFSMKTLVRFLYPSHPRAVVNAPGNEPRNVGFDSRLGTRIFYSRETVEAVLTRKVATLKSGLSFLSLPTVFFFLGNRPSTGRWPSVDGDPVCVSLQGGFSVAVHYPSADKVKSLRTWGEILSKPLQESLQLLSGLVVGVSRYGSKVSGFVSRPFQISLWSNGFGTDSTLPRRKARCADYITPSIRRSWHHLRQQVVASRSIIKFNLLILFFMVAASVNEKVSIAVWPLGLKYIGLRRFLELLFYSVQAYTPVLTSPTIAVCQVSKKEDDLCGPQVLASGPDILTLSPEVILRNILTRNRRYNPAPVSLPISYKIPASNMTTPRLTLLKVIIVVTILNAFLLSVVAVPDNSEQQENIISLPARCPQGYKFEAGRCRKIRAHKPFFSKPDLDSNLDLPVIVSLVYCDSSVLDFLATEADVFSAMSSSSCVKVFGVVCLALLTVFTLSVLENHVASATPVYFPERHQNGGTQNDIPATSQVCPPGYRYVYGRCRKNVDTTSRARMAEVAHKLNTQAVYNINKTCLTRLHPKALNNQNYLFSFDPKTPQETHVNEAWSFIVVERTACWDGGEEDIDHLRGSGILTPPRELVECRLQLIKKLGPVKCDTIEWHGTSTILTASLLMGPKLFHEVSKTLMSVEPRIRNGKPPPVHPTEILTSISPSSAVELNTTSALANYATEAGGLDTAVDLKLPQTYTVSPQGGLDTAVDLKLSQTYTVSPQGGLDTAVDLKLSQTYTVSPQGGLDTAVDLKLSQTYTVSPQGGLDTAVDLKLSQTYTVSPQDLISQSFPTPKPCSALSNPSLTPGDIDRETFETKIRAESCLSLPVTWCLTVVRMRTQEELGRKAGLRDRESTVALAVPALA</sequence>
<evidence type="ECO:0000256" key="1">
    <source>
        <dbReference type="SAM" id="MobiDB-lite"/>
    </source>
</evidence>
<accession>A0A7R9AMQ9</accession>
<reference evidence="2" key="1">
    <citation type="submission" date="2020-11" db="EMBL/GenBank/DDBJ databases">
        <authorList>
            <person name="Tran Van P."/>
        </authorList>
    </citation>
    <scope>NUCLEOTIDE SEQUENCE</scope>
</reference>
<proteinExistence type="predicted"/>
<gene>
    <name evidence="2" type="ORF">TSIB3V08_LOCUS1238</name>
</gene>
<feature type="region of interest" description="Disordered" evidence="1">
    <location>
        <begin position="219"/>
        <end position="245"/>
    </location>
</feature>
<feature type="region of interest" description="Disordered" evidence="1">
    <location>
        <begin position="1942"/>
        <end position="1969"/>
    </location>
</feature>
<dbReference type="EMBL" id="OC000337">
    <property type="protein sequence ID" value="CAD7256963.1"/>
    <property type="molecule type" value="Genomic_DNA"/>
</dbReference>
<feature type="region of interest" description="Disordered" evidence="1">
    <location>
        <begin position="94"/>
        <end position="116"/>
    </location>
</feature>
<name>A0A7R9AMQ9_TIMSH</name>
<protein>
    <submittedName>
        <fullName evidence="2">Uncharacterized protein</fullName>
    </submittedName>
</protein>
<feature type="compositionally biased region" description="Polar residues" evidence="1">
    <location>
        <begin position="1312"/>
        <end position="1325"/>
    </location>
</feature>
<evidence type="ECO:0000313" key="2">
    <source>
        <dbReference type="EMBL" id="CAD7256963.1"/>
    </source>
</evidence>
<feature type="compositionally biased region" description="Basic and acidic residues" evidence="1">
    <location>
        <begin position="1942"/>
        <end position="1951"/>
    </location>
</feature>
<feature type="region of interest" description="Disordered" evidence="1">
    <location>
        <begin position="1891"/>
        <end position="1930"/>
    </location>
</feature>
<feature type="region of interest" description="Disordered" evidence="1">
    <location>
        <begin position="1295"/>
        <end position="1341"/>
    </location>
</feature>
<organism evidence="2">
    <name type="scientific">Timema shepardi</name>
    <name type="common">Walking stick</name>
    <dbReference type="NCBI Taxonomy" id="629360"/>
    <lineage>
        <taxon>Eukaryota</taxon>
        <taxon>Metazoa</taxon>
        <taxon>Ecdysozoa</taxon>
        <taxon>Arthropoda</taxon>
        <taxon>Hexapoda</taxon>
        <taxon>Insecta</taxon>
        <taxon>Pterygota</taxon>
        <taxon>Neoptera</taxon>
        <taxon>Polyneoptera</taxon>
        <taxon>Phasmatodea</taxon>
        <taxon>Timematodea</taxon>
        <taxon>Timematoidea</taxon>
        <taxon>Timematidae</taxon>
        <taxon>Timema</taxon>
    </lineage>
</organism>